<reference evidence="1 2" key="1">
    <citation type="submission" date="2018-06" db="EMBL/GenBank/DDBJ databases">
        <authorList>
            <consortium name="Pathogen Informatics"/>
            <person name="Doyle S."/>
        </authorList>
    </citation>
    <scope>NUCLEOTIDE SEQUENCE [LARGE SCALE GENOMIC DNA]</scope>
    <source>
        <strain evidence="1 2">NCTC10588</strain>
    </source>
</reference>
<proteinExistence type="predicted"/>
<dbReference type="Proteomes" id="UP000254876">
    <property type="component" value="Unassembled WGS sequence"/>
</dbReference>
<dbReference type="RefSeq" id="WP_186336260.1">
    <property type="nucleotide sequence ID" value="NZ_UFYD01000001.1"/>
</dbReference>
<accession>A0A7Z7LU91</accession>
<evidence type="ECO:0000313" key="1">
    <source>
        <dbReference type="EMBL" id="STC97856.1"/>
    </source>
</evidence>
<name>A0A7Z7LU91_9FLAO</name>
<dbReference type="AlphaFoldDB" id="A0A7Z7LU91"/>
<gene>
    <name evidence="1" type="ORF">NCTC10588_00989</name>
</gene>
<protein>
    <recommendedName>
        <fullName evidence="3">HNH endonuclease</fullName>
    </recommendedName>
</protein>
<evidence type="ECO:0008006" key="3">
    <source>
        <dbReference type="Google" id="ProtNLM"/>
    </source>
</evidence>
<sequence length="147" mass="17349">MNNKKLYLEKLKDPRWQKKRLEVLNRDEFTCMSCYSSDKTLHVHHFNYKGIDPWDTPTEELITLCEDCHKIETHASKEAENRLLIAIRSKGFFARHIVKLAKGFENLDMFDEPAGVAHVLMLCLSDNTKMEVLNKMYRKELSERMKS</sequence>
<evidence type="ECO:0000313" key="2">
    <source>
        <dbReference type="Proteomes" id="UP000254876"/>
    </source>
</evidence>
<organism evidence="1 2">
    <name type="scientific">Elizabethkingia anophelis</name>
    <dbReference type="NCBI Taxonomy" id="1117645"/>
    <lineage>
        <taxon>Bacteria</taxon>
        <taxon>Pseudomonadati</taxon>
        <taxon>Bacteroidota</taxon>
        <taxon>Flavobacteriia</taxon>
        <taxon>Flavobacteriales</taxon>
        <taxon>Weeksellaceae</taxon>
        <taxon>Elizabethkingia</taxon>
    </lineage>
</organism>
<comment type="caution">
    <text evidence="1">The sequence shown here is derived from an EMBL/GenBank/DDBJ whole genome shotgun (WGS) entry which is preliminary data.</text>
</comment>
<dbReference type="EMBL" id="UFYD01000001">
    <property type="protein sequence ID" value="STC97856.1"/>
    <property type="molecule type" value="Genomic_DNA"/>
</dbReference>